<dbReference type="Proteomes" id="UP000247498">
    <property type="component" value="Unassembled WGS sequence"/>
</dbReference>
<evidence type="ECO:0000313" key="2">
    <source>
        <dbReference type="EMBL" id="GBF98928.1"/>
    </source>
</evidence>
<comment type="caution">
    <text evidence="2">The sequence shown here is derived from an EMBL/GenBank/DDBJ whole genome shotgun (WGS) entry which is preliminary data.</text>
</comment>
<evidence type="ECO:0000256" key="1">
    <source>
        <dbReference type="SAM" id="SignalP"/>
    </source>
</evidence>
<organism evidence="2 3">
    <name type="scientific">Raphidocelis subcapitata</name>
    <dbReference type="NCBI Taxonomy" id="307507"/>
    <lineage>
        <taxon>Eukaryota</taxon>
        <taxon>Viridiplantae</taxon>
        <taxon>Chlorophyta</taxon>
        <taxon>core chlorophytes</taxon>
        <taxon>Chlorophyceae</taxon>
        <taxon>CS clade</taxon>
        <taxon>Sphaeropleales</taxon>
        <taxon>Selenastraceae</taxon>
        <taxon>Raphidocelis</taxon>
    </lineage>
</organism>
<sequence>MAGARAYVHAALALLMIQQAMAQASRGSTVGTGWDNVKSALSKFVPNMQKPPAEVAVPTVEWKPVTVMTPQVTVYKMGFCIPRTQWQATPADAVDCPPQTYLQQQNGQTVCARTDCAGPVGGNNQPGAEQQKSLLAAFAYTALKKSMPQVWGSTSASVCSTITVKPIMSCPQNCISDVRQGLDQCLCESGILPCPFTYQLCSCAEFNMCVADMYFCDYYCKYTPSWYYGLVAKGEKACPVDPSLVDPLNPDPIFPGFATTGPVAGRRLLAERPAAAAVATAAADGTQQHSRRPARF</sequence>
<keyword evidence="1" id="KW-0732">Signal</keyword>
<proteinExistence type="predicted"/>
<feature type="chain" id="PRO_5016070911" evidence="1">
    <location>
        <begin position="23"/>
        <end position="296"/>
    </location>
</feature>
<evidence type="ECO:0000313" key="3">
    <source>
        <dbReference type="Proteomes" id="UP000247498"/>
    </source>
</evidence>
<dbReference type="OrthoDB" id="522398at2759"/>
<protein>
    <submittedName>
        <fullName evidence="2">Uncharacterized protein</fullName>
    </submittedName>
</protein>
<dbReference type="InParanoid" id="A0A2V0PGE4"/>
<dbReference type="AlphaFoldDB" id="A0A2V0PGE4"/>
<keyword evidence="3" id="KW-1185">Reference proteome</keyword>
<gene>
    <name evidence="2" type="ORF">Rsub_11720</name>
</gene>
<accession>A0A2V0PGE4</accession>
<dbReference type="EMBL" id="BDRX01000139">
    <property type="protein sequence ID" value="GBF98928.1"/>
    <property type="molecule type" value="Genomic_DNA"/>
</dbReference>
<reference evidence="2 3" key="1">
    <citation type="journal article" date="2018" name="Sci. Rep.">
        <title>Raphidocelis subcapitata (=Pseudokirchneriella subcapitata) provides an insight into genome evolution and environmental adaptations in the Sphaeropleales.</title>
        <authorList>
            <person name="Suzuki S."/>
            <person name="Yamaguchi H."/>
            <person name="Nakajima N."/>
            <person name="Kawachi M."/>
        </authorList>
    </citation>
    <scope>NUCLEOTIDE SEQUENCE [LARGE SCALE GENOMIC DNA]</scope>
    <source>
        <strain evidence="2 3">NIES-35</strain>
    </source>
</reference>
<feature type="signal peptide" evidence="1">
    <location>
        <begin position="1"/>
        <end position="22"/>
    </location>
</feature>
<name>A0A2V0PGE4_9CHLO</name>